<gene>
    <name evidence="1" type="ORF">Adt_25177</name>
</gene>
<dbReference type="Proteomes" id="UP001604336">
    <property type="component" value="Unassembled WGS sequence"/>
</dbReference>
<dbReference type="AlphaFoldDB" id="A0ABD1SIW5"/>
<protein>
    <submittedName>
        <fullName evidence="1">Uncharacterized protein</fullName>
    </submittedName>
</protein>
<name>A0ABD1SIW5_9LAMI</name>
<reference evidence="2" key="1">
    <citation type="submission" date="2024-07" db="EMBL/GenBank/DDBJ databases">
        <title>Two chromosome-level genome assemblies of Korean endemic species Abeliophyllum distichum and Forsythia ovata (Oleaceae).</title>
        <authorList>
            <person name="Jang H."/>
        </authorList>
    </citation>
    <scope>NUCLEOTIDE SEQUENCE [LARGE SCALE GENOMIC DNA]</scope>
</reference>
<keyword evidence="2" id="KW-1185">Reference proteome</keyword>
<organism evidence="1 2">
    <name type="scientific">Abeliophyllum distichum</name>
    <dbReference type="NCBI Taxonomy" id="126358"/>
    <lineage>
        <taxon>Eukaryota</taxon>
        <taxon>Viridiplantae</taxon>
        <taxon>Streptophyta</taxon>
        <taxon>Embryophyta</taxon>
        <taxon>Tracheophyta</taxon>
        <taxon>Spermatophyta</taxon>
        <taxon>Magnoliopsida</taxon>
        <taxon>eudicotyledons</taxon>
        <taxon>Gunneridae</taxon>
        <taxon>Pentapetalae</taxon>
        <taxon>asterids</taxon>
        <taxon>lamiids</taxon>
        <taxon>Lamiales</taxon>
        <taxon>Oleaceae</taxon>
        <taxon>Forsythieae</taxon>
        <taxon>Abeliophyllum</taxon>
    </lineage>
</organism>
<evidence type="ECO:0000313" key="1">
    <source>
        <dbReference type="EMBL" id="KAL2499627.1"/>
    </source>
</evidence>
<sequence>MSFSNFGEFASPTLASPAWEYVLFRSELFQLWRLRFCLPRLSGLGIRTIPQAEASPTCRLASPDQASSLETGSSVVSSSTLIRLETGLFVVELLQLWRLASPTKLLSLKQSFRSELLQLWRLASPTKSLPFGNRLFHSELLQLWRLASPTKPFPLGNRLFRRELLQLCKLASPTKPLP</sequence>
<comment type="caution">
    <text evidence="1">The sequence shown here is derived from an EMBL/GenBank/DDBJ whole genome shotgun (WGS) entry which is preliminary data.</text>
</comment>
<accession>A0ABD1SIW5</accession>
<proteinExistence type="predicted"/>
<dbReference type="EMBL" id="JBFOLK010000007">
    <property type="protein sequence ID" value="KAL2499627.1"/>
    <property type="molecule type" value="Genomic_DNA"/>
</dbReference>
<evidence type="ECO:0000313" key="2">
    <source>
        <dbReference type="Proteomes" id="UP001604336"/>
    </source>
</evidence>